<accession>A0AC61NHI3</accession>
<dbReference type="EMBL" id="CP081303">
    <property type="protein sequence ID" value="QZE15138.1"/>
    <property type="molecule type" value="Genomic_DNA"/>
</dbReference>
<evidence type="ECO:0000313" key="2">
    <source>
        <dbReference type="Proteomes" id="UP000826212"/>
    </source>
</evidence>
<reference evidence="1" key="1">
    <citation type="submission" date="2021-08" db="EMBL/GenBank/DDBJ databases">
        <title>Novel anaerobic bacterium isolated from sea squirt in East Sea, Republic of Korea.</title>
        <authorList>
            <person name="Nguyen T.H."/>
            <person name="Li Z."/>
            <person name="Lee Y.-J."/>
            <person name="Ko J."/>
            <person name="Kim S.-G."/>
        </authorList>
    </citation>
    <scope>NUCLEOTIDE SEQUENCE</scope>
    <source>
        <strain evidence="1">KCTC 25031</strain>
    </source>
</reference>
<gene>
    <name evidence="1" type="ORF">K4L44_04720</name>
</gene>
<dbReference type="Proteomes" id="UP000826212">
    <property type="component" value="Chromosome"/>
</dbReference>
<name>A0AC61NHI3_9BACT</name>
<protein>
    <submittedName>
        <fullName evidence="1">XRE family transcriptional regulator</fullName>
    </submittedName>
</protein>
<keyword evidence="2" id="KW-1185">Reference proteome</keyword>
<organism evidence="1 2">
    <name type="scientific">Halosquirtibacter laminarini</name>
    <dbReference type="NCBI Taxonomy" id="3374600"/>
    <lineage>
        <taxon>Bacteria</taxon>
        <taxon>Pseudomonadati</taxon>
        <taxon>Bacteroidota</taxon>
        <taxon>Bacteroidia</taxon>
        <taxon>Marinilabiliales</taxon>
        <taxon>Prolixibacteraceae</taxon>
        <taxon>Halosquirtibacter</taxon>
    </lineage>
</organism>
<evidence type="ECO:0000313" key="1">
    <source>
        <dbReference type="EMBL" id="QZE15138.1"/>
    </source>
</evidence>
<sequence>MKDIFSKRLKNARIKQNLSLDKLSDSMDKIVSKNALSKYEKGEMLPNSNVLIKLSNILEVSIDYFFRPFEIVIDQLEFRKKSNLPVSDKKRIVETVKDYIERYIELENITNKQGIFKNPAEKIHVLGSDDVIDSANIIRREWELGKAPIPSVIDLLEKNHIKIIEINAVAKFDGLSGYINDEIPFIVINKNFNVERKRFTILHELGHIVLNFNKYLEQNSIEKYCNEFSSELLLPGSVIIDLLSNKRHNIVSSEISKIQEQYGISFTAIVYKLQELNILPTYKVKKFFIKRNSESVFKQYVDKSRYMALEESNRFNSLINHAITEELITISKAAALSMSNVNELKESLTYI</sequence>
<proteinExistence type="predicted"/>